<dbReference type="EMBL" id="AMCI01003988">
    <property type="protein sequence ID" value="EJW99039.1"/>
    <property type="molecule type" value="Genomic_DNA"/>
</dbReference>
<organism evidence="1">
    <name type="scientific">gut metagenome</name>
    <dbReference type="NCBI Taxonomy" id="749906"/>
    <lineage>
        <taxon>unclassified sequences</taxon>
        <taxon>metagenomes</taxon>
        <taxon>organismal metagenomes</taxon>
    </lineage>
</organism>
<proteinExistence type="predicted"/>
<reference evidence="1" key="1">
    <citation type="journal article" date="2012" name="PLoS ONE">
        <title>Gene sets for utilization of primary and secondary nutrition supplies in the distal gut of endangered iberian lynx.</title>
        <authorList>
            <person name="Alcaide M."/>
            <person name="Messina E."/>
            <person name="Richter M."/>
            <person name="Bargiela R."/>
            <person name="Peplies J."/>
            <person name="Huws S.A."/>
            <person name="Newbold C.J."/>
            <person name="Golyshin P.N."/>
            <person name="Simon M.A."/>
            <person name="Lopez G."/>
            <person name="Yakimov M.M."/>
            <person name="Ferrer M."/>
        </authorList>
    </citation>
    <scope>NUCLEOTIDE SEQUENCE</scope>
</reference>
<gene>
    <name evidence="1" type="ORF">EVA_12852</name>
</gene>
<evidence type="ECO:0000313" key="1">
    <source>
        <dbReference type="EMBL" id="EJW99039.1"/>
    </source>
</evidence>
<sequence>MFWFVENLVSRTVFNDSTSIHNRNVITHRGNDTKVMRNHDDGHS</sequence>
<comment type="caution">
    <text evidence="1">The sequence shown here is derived from an EMBL/GenBank/DDBJ whole genome shotgun (WGS) entry which is preliminary data.</text>
</comment>
<protein>
    <submittedName>
        <fullName evidence="1">Uncharacterized protein</fullName>
    </submittedName>
</protein>
<accession>J9GHV7</accession>
<name>J9GHV7_9ZZZZ</name>
<dbReference type="AlphaFoldDB" id="J9GHV7"/>